<dbReference type="AlphaFoldDB" id="A0A381X4V5"/>
<reference evidence="2" key="1">
    <citation type="submission" date="2018-05" db="EMBL/GenBank/DDBJ databases">
        <authorList>
            <person name="Lanie J.A."/>
            <person name="Ng W.-L."/>
            <person name="Kazmierczak K.M."/>
            <person name="Andrzejewski T.M."/>
            <person name="Davidsen T.M."/>
            <person name="Wayne K.J."/>
            <person name="Tettelin H."/>
            <person name="Glass J.I."/>
            <person name="Rusch D."/>
            <person name="Podicherti R."/>
            <person name="Tsui H.-C.T."/>
            <person name="Winkler M.E."/>
        </authorList>
    </citation>
    <scope>NUCLEOTIDE SEQUENCE</scope>
</reference>
<dbReference type="InterPro" id="IPR058117">
    <property type="entry name" value="BV97_02767-like"/>
</dbReference>
<protein>
    <recommendedName>
        <fullName evidence="3">DUF3147 family protein</fullName>
    </recommendedName>
</protein>
<proteinExistence type="predicted"/>
<dbReference type="NCBIfam" id="NF006749">
    <property type="entry name" value="PRK09272.1-2"/>
    <property type="match status" value="1"/>
</dbReference>
<feature type="transmembrane region" description="Helical" evidence="1">
    <location>
        <begin position="62"/>
        <end position="81"/>
    </location>
</feature>
<feature type="transmembrane region" description="Helical" evidence="1">
    <location>
        <begin position="28"/>
        <end position="50"/>
    </location>
</feature>
<dbReference type="EMBL" id="UINC01013865">
    <property type="protein sequence ID" value="SVA59582.1"/>
    <property type="molecule type" value="Genomic_DNA"/>
</dbReference>
<feature type="transmembrane region" description="Helical" evidence="1">
    <location>
        <begin position="87"/>
        <end position="109"/>
    </location>
</feature>
<accession>A0A381X4V5</accession>
<sequence>MVYNIIKIVISAVLIVLISEIAKRSTLFGSVIASIPMVSVLAMIWLYIDTQNTQQIIVLSKGIFWLVLPSLVLFIMLPIFLRLRLNFFVSLSSAIALTVVAYFLMLSILEKFNIRL</sequence>
<keyword evidence="1" id="KW-0812">Transmembrane</keyword>
<organism evidence="2">
    <name type="scientific">marine metagenome</name>
    <dbReference type="NCBI Taxonomy" id="408172"/>
    <lineage>
        <taxon>unclassified sequences</taxon>
        <taxon>metagenomes</taxon>
        <taxon>ecological metagenomes</taxon>
    </lineage>
</organism>
<evidence type="ECO:0000313" key="2">
    <source>
        <dbReference type="EMBL" id="SVA59582.1"/>
    </source>
</evidence>
<feature type="transmembrane region" description="Helical" evidence="1">
    <location>
        <begin position="5"/>
        <end position="22"/>
    </location>
</feature>
<evidence type="ECO:0008006" key="3">
    <source>
        <dbReference type="Google" id="ProtNLM"/>
    </source>
</evidence>
<gene>
    <name evidence="2" type="ORF">METZ01_LOCUS112436</name>
</gene>
<evidence type="ECO:0000256" key="1">
    <source>
        <dbReference type="SAM" id="Phobius"/>
    </source>
</evidence>
<keyword evidence="1" id="KW-0472">Membrane</keyword>
<name>A0A381X4V5_9ZZZZ</name>
<keyword evidence="1" id="KW-1133">Transmembrane helix</keyword>